<dbReference type="InterPro" id="IPR002401">
    <property type="entry name" value="Cyt_P450_E_grp-I"/>
</dbReference>
<evidence type="ECO:0000256" key="13">
    <source>
        <dbReference type="SAM" id="Phobius"/>
    </source>
</evidence>
<keyword evidence="11 13" id="KW-0472">Membrane</keyword>
<dbReference type="PANTHER" id="PTHR24282:SF226">
    <property type="entry name" value="CYTOCHROME P450 CYP749A22-LIKE"/>
    <property type="match status" value="1"/>
</dbReference>
<dbReference type="Pfam" id="PF00067">
    <property type="entry name" value="p450"/>
    <property type="match status" value="2"/>
</dbReference>
<evidence type="ECO:0000313" key="14">
    <source>
        <dbReference type="EMBL" id="KHG20728.1"/>
    </source>
</evidence>
<proteinExistence type="inferred from homology"/>
<keyword evidence="7 13" id="KW-1133">Transmembrane helix</keyword>
<evidence type="ECO:0008006" key="16">
    <source>
        <dbReference type="Google" id="ProtNLM"/>
    </source>
</evidence>
<comment type="similarity">
    <text evidence="3">Belongs to the cytochrome P450 family.</text>
</comment>
<keyword evidence="15" id="KW-1185">Reference proteome</keyword>
<dbReference type="GO" id="GO:0016020">
    <property type="term" value="C:membrane"/>
    <property type="evidence" value="ECO:0007669"/>
    <property type="project" value="UniProtKB-SubCell"/>
</dbReference>
<dbReference type="EMBL" id="KN416490">
    <property type="protein sequence ID" value="KHG20728.1"/>
    <property type="molecule type" value="Genomic_DNA"/>
</dbReference>
<dbReference type="Gene3D" id="1.10.630.10">
    <property type="entry name" value="Cytochrome P450"/>
    <property type="match status" value="2"/>
</dbReference>
<dbReference type="SUPFAM" id="SSF48264">
    <property type="entry name" value="Cytochrome P450"/>
    <property type="match status" value="2"/>
</dbReference>
<dbReference type="PROSITE" id="PS00086">
    <property type="entry name" value="CYTOCHROME_P450"/>
    <property type="match status" value="2"/>
</dbReference>
<evidence type="ECO:0000256" key="1">
    <source>
        <dbReference type="ARBA" id="ARBA00001971"/>
    </source>
</evidence>
<keyword evidence="9 12" id="KW-0408">Iron</keyword>
<evidence type="ECO:0000313" key="15">
    <source>
        <dbReference type="Proteomes" id="UP000032142"/>
    </source>
</evidence>
<protein>
    <recommendedName>
        <fullName evidence="16">Cytochrome P450 CYP749A22-like</fullName>
    </recommendedName>
</protein>
<comment type="subcellular location">
    <subcellularLocation>
        <location evidence="2">Membrane</location>
        <topology evidence="2">Single-pass membrane protein</topology>
    </subcellularLocation>
</comment>
<comment type="cofactor">
    <cofactor evidence="1 12">
        <name>heme</name>
        <dbReference type="ChEBI" id="CHEBI:30413"/>
    </cofactor>
</comment>
<reference evidence="15" key="1">
    <citation type="submission" date="2014-09" db="EMBL/GenBank/DDBJ databases">
        <authorList>
            <person name="Mudge J."/>
            <person name="Ramaraj T."/>
            <person name="Lindquist I.E."/>
            <person name="Bharti A.K."/>
            <person name="Sundararajan A."/>
            <person name="Cameron C.T."/>
            <person name="Woodward J.E."/>
            <person name="May G.D."/>
            <person name="Brubaker C."/>
            <person name="Broadhvest J."/>
            <person name="Wilkins T.A."/>
        </authorList>
    </citation>
    <scope>NUCLEOTIDE SEQUENCE</scope>
    <source>
        <strain evidence="15">cv. AKA8401</strain>
    </source>
</reference>
<dbReference type="GO" id="GO:0004497">
    <property type="term" value="F:monooxygenase activity"/>
    <property type="evidence" value="ECO:0007669"/>
    <property type="project" value="UniProtKB-KW"/>
</dbReference>
<sequence>MLNSQGIKGPPYRFIHGNNREIAKMRQEASSKPMALTHDIFPKVQPHIYSWINKYGRNYLYWNGVRAELVISEPELVKEILKNSEKTFPKRKPTIYLSKLLGNGLVTVEGEKWAKQRKLANYVFHGESLKNMTPAVIASVETMLQKWKGQEGKEIEVFNEFRLLTSEVISRTAFGSSYLEGEKVFAMLNKLSIIMSRNLYNTRIPLINKLWKPADMLESEELAKEIQDCVMKIVKKREDKVVNGEADSFGNDFLGLLVNAYHDSDKNNKLSMEDLVDECKTFYFAGQDTVNALLAWTVLLLAIHGDWQDKARREVIGIFGNQNPQPEGIAKLKTMTMIINETLRLYSSSNGMLRRVGRDVQMEKVVLPANIDLLIANAVLHHDPQLWGEDVHLFKPDRFAEGIAKATNYNAAAFLPFGLGPRTCVGMTFATTETKIALSMILQRYAITLSPAYVHSPIPVISLQPQHGIQIKMSALVKLAILLPCSLFLVALIKFLYDYLWIPLRLQHMMNSQGIKGPPYAFIYGNNKEATKTTNEALSKPMALRHDIFPRVQPHVYSCINRYGRNYLAWDGKRPELVITEPELVNEVLKHSVTTFPKRKPTFFLTGIFGNGLVTALGEKWVKQRKLANYAFHGESLKNMTPAVIASVETMLEKWKGYVGKEIEVYHEFRLLTSEVISRTAFGSSYLEGEKIFDMLNKLSIIRSRNFFETRIPLINKFWKSGDVLESEELSKGIQDCVMKIVKKREDKVVNGEVDSFGNDFLGLLVNAYHDSDENNRLSTEDLVDECKTFYFAGQDTVNSLIAWIVFLLAIHGDWQEKARREVIEIFGNQIPNSEEMSKLKIMTMIIYETLRLYGPSNGMMRRTESDVQLGKLILPANLDLLVIHSAPHHDPQLWGDDVHLFKPERFAEGIAKATNYNAGVFCPFGLGPRNCVGTNFATMETKIVLSMILQRYTIYLSPTYVHSPIPYITVQPQHGIQVILESLHNDA</sequence>
<evidence type="ECO:0000256" key="10">
    <source>
        <dbReference type="ARBA" id="ARBA00023033"/>
    </source>
</evidence>
<name>A0A0B0P1X5_GOSAR</name>
<dbReference type="InterPro" id="IPR018247">
    <property type="entry name" value="EF_Hand_1_Ca_BS"/>
</dbReference>
<dbReference type="PROSITE" id="PS00018">
    <property type="entry name" value="EF_HAND_1"/>
    <property type="match status" value="2"/>
</dbReference>
<feature type="transmembrane region" description="Helical" evidence="13">
    <location>
        <begin position="282"/>
        <end position="303"/>
    </location>
</feature>
<dbReference type="PRINTS" id="PR00385">
    <property type="entry name" value="P450"/>
</dbReference>
<evidence type="ECO:0000256" key="9">
    <source>
        <dbReference type="ARBA" id="ARBA00023004"/>
    </source>
</evidence>
<dbReference type="InterPro" id="IPR036396">
    <property type="entry name" value="Cyt_P450_sf"/>
</dbReference>
<dbReference type="FunFam" id="1.10.630.10:FF:000029">
    <property type="entry name" value="Cytochrome P450 734A1"/>
    <property type="match status" value="2"/>
</dbReference>
<keyword evidence="10" id="KW-0503">Monooxygenase</keyword>
<evidence type="ECO:0000256" key="8">
    <source>
        <dbReference type="ARBA" id="ARBA00023002"/>
    </source>
</evidence>
<keyword evidence="4 12" id="KW-0349">Heme</keyword>
<evidence type="ECO:0000256" key="4">
    <source>
        <dbReference type="ARBA" id="ARBA00022617"/>
    </source>
</evidence>
<dbReference type="Proteomes" id="UP000032142">
    <property type="component" value="Unassembled WGS sequence"/>
</dbReference>
<gene>
    <name evidence="14" type="ORF">F383_28301</name>
</gene>
<dbReference type="InterPro" id="IPR001128">
    <property type="entry name" value="Cyt_P450"/>
</dbReference>
<dbReference type="InterPro" id="IPR050665">
    <property type="entry name" value="Cytochrome_P450_Monooxygen"/>
</dbReference>
<evidence type="ECO:0000256" key="5">
    <source>
        <dbReference type="ARBA" id="ARBA00022692"/>
    </source>
</evidence>
<dbReference type="GO" id="GO:0005506">
    <property type="term" value="F:iron ion binding"/>
    <property type="evidence" value="ECO:0007669"/>
    <property type="project" value="InterPro"/>
</dbReference>
<feature type="binding site" description="axial binding residue" evidence="12">
    <location>
        <position position="932"/>
    </location>
    <ligand>
        <name>heme</name>
        <dbReference type="ChEBI" id="CHEBI:30413"/>
    </ligand>
    <ligandPart>
        <name>Fe</name>
        <dbReference type="ChEBI" id="CHEBI:18248"/>
    </ligandPart>
</feature>
<evidence type="ECO:0000256" key="6">
    <source>
        <dbReference type="ARBA" id="ARBA00022723"/>
    </source>
</evidence>
<keyword evidence="6 12" id="KW-0479">Metal-binding</keyword>
<dbReference type="AlphaFoldDB" id="A0A0B0P1X5"/>
<dbReference type="GO" id="GO:0020037">
    <property type="term" value="F:heme binding"/>
    <property type="evidence" value="ECO:0007669"/>
    <property type="project" value="InterPro"/>
</dbReference>
<evidence type="ECO:0000256" key="7">
    <source>
        <dbReference type="ARBA" id="ARBA00022989"/>
    </source>
</evidence>
<organism evidence="14 15">
    <name type="scientific">Gossypium arboreum</name>
    <name type="common">Tree cotton</name>
    <name type="synonym">Gossypium nanking</name>
    <dbReference type="NCBI Taxonomy" id="29729"/>
    <lineage>
        <taxon>Eukaryota</taxon>
        <taxon>Viridiplantae</taxon>
        <taxon>Streptophyta</taxon>
        <taxon>Embryophyta</taxon>
        <taxon>Tracheophyta</taxon>
        <taxon>Spermatophyta</taxon>
        <taxon>Magnoliopsida</taxon>
        <taxon>eudicotyledons</taxon>
        <taxon>Gunneridae</taxon>
        <taxon>Pentapetalae</taxon>
        <taxon>rosids</taxon>
        <taxon>malvids</taxon>
        <taxon>Malvales</taxon>
        <taxon>Malvaceae</taxon>
        <taxon>Malvoideae</taxon>
        <taxon>Gossypium</taxon>
    </lineage>
</organism>
<dbReference type="InterPro" id="IPR017972">
    <property type="entry name" value="Cyt_P450_CS"/>
</dbReference>
<keyword evidence="8" id="KW-0560">Oxidoreductase</keyword>
<evidence type="ECO:0000256" key="11">
    <source>
        <dbReference type="ARBA" id="ARBA00023136"/>
    </source>
</evidence>
<evidence type="ECO:0000256" key="12">
    <source>
        <dbReference type="PIRSR" id="PIRSR602401-1"/>
    </source>
</evidence>
<dbReference type="PANTHER" id="PTHR24282">
    <property type="entry name" value="CYTOCHROME P450 FAMILY MEMBER"/>
    <property type="match status" value="1"/>
</dbReference>
<evidence type="ECO:0000256" key="3">
    <source>
        <dbReference type="ARBA" id="ARBA00010617"/>
    </source>
</evidence>
<evidence type="ECO:0000256" key="2">
    <source>
        <dbReference type="ARBA" id="ARBA00004167"/>
    </source>
</evidence>
<feature type="transmembrane region" description="Helical" evidence="13">
    <location>
        <begin position="479"/>
        <end position="502"/>
    </location>
</feature>
<dbReference type="GO" id="GO:0016705">
    <property type="term" value="F:oxidoreductase activity, acting on paired donors, with incorporation or reduction of molecular oxygen"/>
    <property type="evidence" value="ECO:0007669"/>
    <property type="project" value="InterPro"/>
</dbReference>
<dbReference type="PRINTS" id="PR00463">
    <property type="entry name" value="EP450I"/>
</dbReference>
<keyword evidence="5 13" id="KW-0812">Transmembrane</keyword>
<accession>A0A0B0P1X5</accession>